<keyword evidence="4" id="KW-1015">Disulfide bond</keyword>
<dbReference type="PANTHER" id="PTHR45663:SF11">
    <property type="entry name" value="GEO12009P1"/>
    <property type="match status" value="1"/>
</dbReference>
<evidence type="ECO:0000256" key="4">
    <source>
        <dbReference type="ARBA" id="ARBA00023157"/>
    </source>
</evidence>
<keyword evidence="2" id="KW-0813">Transport</keyword>
<organism evidence="7 8">
    <name type="scientific">Bowdeniella nasicola</name>
    <dbReference type="NCBI Taxonomy" id="208480"/>
    <lineage>
        <taxon>Bacteria</taxon>
        <taxon>Bacillati</taxon>
        <taxon>Actinomycetota</taxon>
        <taxon>Actinomycetes</taxon>
        <taxon>Actinomycetales</taxon>
        <taxon>Actinomycetaceae</taxon>
        <taxon>Bowdeniella</taxon>
    </lineage>
</organism>
<evidence type="ECO:0000259" key="6">
    <source>
        <dbReference type="PROSITE" id="PS51352"/>
    </source>
</evidence>
<evidence type="ECO:0000313" key="8">
    <source>
        <dbReference type="Proteomes" id="UP000199288"/>
    </source>
</evidence>
<dbReference type="PROSITE" id="PS00194">
    <property type="entry name" value="THIOREDOXIN_1"/>
    <property type="match status" value="1"/>
</dbReference>
<comment type="similarity">
    <text evidence="1">Belongs to the thioredoxin family.</text>
</comment>
<evidence type="ECO:0000313" key="7">
    <source>
        <dbReference type="EMBL" id="SEA07777.1"/>
    </source>
</evidence>
<dbReference type="PROSITE" id="PS51352">
    <property type="entry name" value="THIOREDOXIN_2"/>
    <property type="match status" value="1"/>
</dbReference>
<dbReference type="SUPFAM" id="SSF52833">
    <property type="entry name" value="Thioredoxin-like"/>
    <property type="match status" value="1"/>
</dbReference>
<keyword evidence="8" id="KW-1185">Reference proteome</keyword>
<evidence type="ECO:0000256" key="2">
    <source>
        <dbReference type="ARBA" id="ARBA00022448"/>
    </source>
</evidence>
<dbReference type="OrthoDB" id="9790390at2"/>
<dbReference type="Proteomes" id="UP000199288">
    <property type="component" value="Unassembled WGS sequence"/>
</dbReference>
<evidence type="ECO:0000256" key="3">
    <source>
        <dbReference type="ARBA" id="ARBA00022982"/>
    </source>
</evidence>
<evidence type="ECO:0000256" key="1">
    <source>
        <dbReference type="ARBA" id="ARBA00008987"/>
    </source>
</evidence>
<dbReference type="InterPro" id="IPR013766">
    <property type="entry name" value="Thioredoxin_domain"/>
</dbReference>
<protein>
    <submittedName>
        <fullName evidence="7">Thioredoxin</fullName>
    </submittedName>
</protein>
<dbReference type="GO" id="GO:0015035">
    <property type="term" value="F:protein-disulfide reductase activity"/>
    <property type="evidence" value="ECO:0007669"/>
    <property type="project" value="TreeGrafter"/>
</dbReference>
<keyword evidence="5" id="KW-0676">Redox-active center</keyword>
<accession>A0A1H3Y7W4</accession>
<dbReference type="CDD" id="cd02947">
    <property type="entry name" value="TRX_family"/>
    <property type="match status" value="1"/>
</dbReference>
<dbReference type="GO" id="GO:0005829">
    <property type="term" value="C:cytosol"/>
    <property type="evidence" value="ECO:0007669"/>
    <property type="project" value="TreeGrafter"/>
</dbReference>
<dbReference type="GO" id="GO:0045454">
    <property type="term" value="P:cell redox homeostasis"/>
    <property type="evidence" value="ECO:0007669"/>
    <property type="project" value="TreeGrafter"/>
</dbReference>
<dbReference type="PANTHER" id="PTHR45663">
    <property type="entry name" value="GEO12009P1"/>
    <property type="match status" value="1"/>
</dbReference>
<dbReference type="PRINTS" id="PR00421">
    <property type="entry name" value="THIOREDOXIN"/>
</dbReference>
<keyword evidence="3" id="KW-0249">Electron transport</keyword>
<dbReference type="RefSeq" id="WP_092562679.1">
    <property type="nucleotide sequence ID" value="NZ_FNQV01000004.1"/>
</dbReference>
<proteinExistence type="inferred from homology"/>
<reference evidence="8" key="1">
    <citation type="submission" date="2016-10" db="EMBL/GenBank/DDBJ databases">
        <authorList>
            <person name="Varghese N."/>
            <person name="Submissions S."/>
        </authorList>
    </citation>
    <scope>NUCLEOTIDE SEQUENCE [LARGE SCALE GENOMIC DNA]</scope>
    <source>
        <strain evidence="8">KPR-1</strain>
    </source>
</reference>
<sequence>MRLLKKLLGVDKPTITIEASDETFPELISSRKIVFVDYWATWCGPCTQFSPIFEDVAKAMQGDDVVRFVAVDVDQCPRAAGAVGIQSVPTVIAFVDGSPIARTGPSSRAGLEAFIAKVRGVAGIA</sequence>
<feature type="domain" description="Thioredoxin" evidence="6">
    <location>
        <begin position="6"/>
        <end position="120"/>
    </location>
</feature>
<dbReference type="InterPro" id="IPR036249">
    <property type="entry name" value="Thioredoxin-like_sf"/>
</dbReference>
<name>A0A1H3Y7W4_9ACTO</name>
<gene>
    <name evidence="7" type="ORF">SAMN02910418_00887</name>
</gene>
<dbReference type="Gene3D" id="3.40.30.10">
    <property type="entry name" value="Glutaredoxin"/>
    <property type="match status" value="1"/>
</dbReference>
<dbReference type="EMBL" id="FNQV01000004">
    <property type="protein sequence ID" value="SEA07777.1"/>
    <property type="molecule type" value="Genomic_DNA"/>
</dbReference>
<dbReference type="AlphaFoldDB" id="A0A1H3Y7W4"/>
<dbReference type="Pfam" id="PF00085">
    <property type="entry name" value="Thioredoxin"/>
    <property type="match status" value="1"/>
</dbReference>
<dbReference type="InterPro" id="IPR017937">
    <property type="entry name" value="Thioredoxin_CS"/>
</dbReference>
<evidence type="ECO:0000256" key="5">
    <source>
        <dbReference type="ARBA" id="ARBA00023284"/>
    </source>
</evidence>